<dbReference type="Proteomes" id="UP000215335">
    <property type="component" value="Unassembled WGS sequence"/>
</dbReference>
<feature type="region of interest" description="Disordered" evidence="1">
    <location>
        <begin position="1"/>
        <end position="22"/>
    </location>
</feature>
<gene>
    <name evidence="2" type="ORF">TSAR_010160</name>
</gene>
<organism evidence="2 3">
    <name type="scientific">Trichomalopsis sarcophagae</name>
    <dbReference type="NCBI Taxonomy" id="543379"/>
    <lineage>
        <taxon>Eukaryota</taxon>
        <taxon>Metazoa</taxon>
        <taxon>Ecdysozoa</taxon>
        <taxon>Arthropoda</taxon>
        <taxon>Hexapoda</taxon>
        <taxon>Insecta</taxon>
        <taxon>Pterygota</taxon>
        <taxon>Neoptera</taxon>
        <taxon>Endopterygota</taxon>
        <taxon>Hymenoptera</taxon>
        <taxon>Apocrita</taxon>
        <taxon>Proctotrupomorpha</taxon>
        <taxon>Chalcidoidea</taxon>
        <taxon>Pteromalidae</taxon>
        <taxon>Pteromalinae</taxon>
        <taxon>Trichomalopsis</taxon>
    </lineage>
</organism>
<accession>A0A232FMY8</accession>
<protein>
    <submittedName>
        <fullName evidence="2">Uncharacterized protein</fullName>
    </submittedName>
</protein>
<evidence type="ECO:0000313" key="2">
    <source>
        <dbReference type="EMBL" id="OXU31880.1"/>
    </source>
</evidence>
<sequence>MLFVDREQGSQIRDCVHRRNRR</sequence>
<evidence type="ECO:0000256" key="1">
    <source>
        <dbReference type="SAM" id="MobiDB-lite"/>
    </source>
</evidence>
<reference evidence="2 3" key="1">
    <citation type="journal article" date="2017" name="Curr. Biol.">
        <title>The Evolution of Venom by Co-option of Single-Copy Genes.</title>
        <authorList>
            <person name="Martinson E.O."/>
            <person name="Mrinalini"/>
            <person name="Kelkar Y.D."/>
            <person name="Chang C.H."/>
            <person name="Werren J.H."/>
        </authorList>
    </citation>
    <scope>NUCLEOTIDE SEQUENCE [LARGE SCALE GENOMIC DNA]</scope>
    <source>
        <strain evidence="2 3">Alberta</strain>
        <tissue evidence="2">Whole body</tissue>
    </source>
</reference>
<dbReference type="EMBL" id="NNAY01000020">
    <property type="protein sequence ID" value="OXU31880.1"/>
    <property type="molecule type" value="Genomic_DNA"/>
</dbReference>
<name>A0A232FMY8_9HYME</name>
<evidence type="ECO:0000313" key="3">
    <source>
        <dbReference type="Proteomes" id="UP000215335"/>
    </source>
</evidence>
<dbReference type="AlphaFoldDB" id="A0A232FMY8"/>
<keyword evidence="3" id="KW-1185">Reference proteome</keyword>
<comment type="caution">
    <text evidence="2">The sequence shown here is derived from an EMBL/GenBank/DDBJ whole genome shotgun (WGS) entry which is preliminary data.</text>
</comment>
<proteinExistence type="predicted"/>